<dbReference type="EMBL" id="DYVF01000051">
    <property type="protein sequence ID" value="HJG31460.1"/>
    <property type="molecule type" value="Genomic_DNA"/>
</dbReference>
<evidence type="ECO:0000313" key="2">
    <source>
        <dbReference type="EMBL" id="HJG31460.1"/>
    </source>
</evidence>
<evidence type="ECO:0000256" key="1">
    <source>
        <dbReference type="SAM" id="SignalP"/>
    </source>
</evidence>
<feature type="signal peptide" evidence="1">
    <location>
        <begin position="1"/>
        <end position="34"/>
    </location>
</feature>
<feature type="chain" id="PRO_5044694765" evidence="1">
    <location>
        <begin position="35"/>
        <end position="124"/>
    </location>
</feature>
<reference evidence="2" key="2">
    <citation type="submission" date="2021-09" db="EMBL/GenBank/DDBJ databases">
        <authorList>
            <person name="Gilroy R."/>
        </authorList>
    </citation>
    <scope>NUCLEOTIDE SEQUENCE</scope>
    <source>
        <strain evidence="2">ChiGjej2B2-7701</strain>
    </source>
</reference>
<name>A0A921IPX9_9ACTN</name>
<dbReference type="Proteomes" id="UP001168435">
    <property type="component" value="Unassembled WGS sequence"/>
</dbReference>
<gene>
    <name evidence="2" type="ORF">K8U80_08715</name>
    <name evidence="3" type="ORF">QVN30_08165</name>
</gene>
<dbReference type="AlphaFoldDB" id="A0A921IPX9"/>
<reference evidence="3" key="4">
    <citation type="submission" date="2024-05" db="EMBL/GenBank/DDBJ databases">
        <title>Identification and characterization of horizontal gene transfer across gut microbiota members of farm animals based on homology search.</title>
        <authorList>
            <person name="Schwarzerova J."/>
            <person name="Nykrynova M."/>
            <person name="Jureckova K."/>
            <person name="Cejkova D."/>
            <person name="Rychlik I."/>
        </authorList>
    </citation>
    <scope>NUCLEOTIDE SEQUENCE</scope>
    <source>
        <strain evidence="3">176_SSukc20</strain>
    </source>
</reference>
<keyword evidence="1" id="KW-0732">Signal</keyword>
<dbReference type="EMBL" id="JAUEIQ010000007">
    <property type="protein sequence ID" value="MDN0064276.1"/>
    <property type="molecule type" value="Genomic_DNA"/>
</dbReference>
<protein>
    <submittedName>
        <fullName evidence="2">Uncharacterized protein</fullName>
    </submittedName>
</protein>
<sequence length="124" mass="13636">MKKNASRLRSTLATIIALTAVCSATISPIAAACAAELNAPAAQEETISPRAMNAQVVDTYMSFSTANDPSENIDRYNETYKLIYFQNSYALTGTQIIYTSLGISPNNPFVVGFETKYRCIYDTW</sequence>
<keyword evidence="5" id="KW-1185">Reference proteome</keyword>
<accession>A0A921IPX9</accession>
<comment type="caution">
    <text evidence="2">The sequence shown here is derived from an EMBL/GenBank/DDBJ whole genome shotgun (WGS) entry which is preliminary data.</text>
</comment>
<evidence type="ECO:0000313" key="5">
    <source>
        <dbReference type="Proteomes" id="UP001168435"/>
    </source>
</evidence>
<proteinExistence type="predicted"/>
<reference evidence="3" key="3">
    <citation type="submission" date="2023-06" db="EMBL/GenBank/DDBJ databases">
        <authorList>
            <person name="Zeman M."/>
            <person name="Kubasova T."/>
            <person name="Jahodarova E."/>
            <person name="Nykrynova M."/>
            <person name="Rychlik I."/>
        </authorList>
    </citation>
    <scope>NUCLEOTIDE SEQUENCE</scope>
    <source>
        <strain evidence="3">176_SSukc20</strain>
    </source>
</reference>
<evidence type="ECO:0000313" key="4">
    <source>
        <dbReference type="Proteomes" id="UP000746751"/>
    </source>
</evidence>
<evidence type="ECO:0000313" key="3">
    <source>
        <dbReference type="EMBL" id="MDN0064276.1"/>
    </source>
</evidence>
<dbReference type="PROSITE" id="PS51257">
    <property type="entry name" value="PROKAR_LIPOPROTEIN"/>
    <property type="match status" value="1"/>
</dbReference>
<reference evidence="2" key="1">
    <citation type="journal article" date="2021" name="PeerJ">
        <title>Extensive microbial diversity within the chicken gut microbiome revealed by metagenomics and culture.</title>
        <authorList>
            <person name="Gilroy R."/>
            <person name="Ravi A."/>
            <person name="Getino M."/>
            <person name="Pursley I."/>
            <person name="Horton D.L."/>
            <person name="Alikhan N.F."/>
            <person name="Baker D."/>
            <person name="Gharbi K."/>
            <person name="Hall N."/>
            <person name="Watson M."/>
            <person name="Adriaenssens E.M."/>
            <person name="Foster-Nyarko E."/>
            <person name="Jarju S."/>
            <person name="Secka A."/>
            <person name="Antonio M."/>
            <person name="Oren A."/>
            <person name="Chaudhuri R.R."/>
            <person name="La Ragione R."/>
            <person name="Hildebrand F."/>
            <person name="Pallen M.J."/>
        </authorList>
    </citation>
    <scope>NUCLEOTIDE SEQUENCE</scope>
    <source>
        <strain evidence="2">ChiGjej2B2-7701</strain>
    </source>
</reference>
<dbReference type="Proteomes" id="UP000746751">
    <property type="component" value="Unassembled WGS sequence"/>
</dbReference>
<organism evidence="2 4">
    <name type="scientific">Collinsella ihumii</name>
    <dbReference type="NCBI Taxonomy" id="1720204"/>
    <lineage>
        <taxon>Bacteria</taxon>
        <taxon>Bacillati</taxon>
        <taxon>Actinomycetota</taxon>
        <taxon>Coriobacteriia</taxon>
        <taxon>Coriobacteriales</taxon>
        <taxon>Coriobacteriaceae</taxon>
        <taxon>Collinsella</taxon>
    </lineage>
</organism>
<dbReference type="RefSeq" id="WP_143753798.1">
    <property type="nucleotide sequence ID" value="NZ_JAUEIM010000045.1"/>
</dbReference>